<feature type="domain" description="Beta-lactamase-related" evidence="1">
    <location>
        <begin position="75"/>
        <end position="338"/>
    </location>
</feature>
<dbReference type="SUPFAM" id="SSF56601">
    <property type="entry name" value="beta-lactamase/transpeptidase-like"/>
    <property type="match status" value="1"/>
</dbReference>
<dbReference type="InterPro" id="IPR006311">
    <property type="entry name" value="TAT_signal"/>
</dbReference>
<protein>
    <submittedName>
        <fullName evidence="2">CubicO group peptidase (Beta-lactamase class C family)</fullName>
    </submittedName>
</protein>
<accession>A0A560C3Y5</accession>
<dbReference type="Gene3D" id="3.40.710.10">
    <property type="entry name" value="DD-peptidase/beta-lactamase superfamily"/>
    <property type="match status" value="1"/>
</dbReference>
<dbReference type="Proteomes" id="UP000318529">
    <property type="component" value="Unassembled WGS sequence"/>
</dbReference>
<comment type="caution">
    <text evidence="2">The sequence shown here is derived from an EMBL/GenBank/DDBJ whole genome shotgun (WGS) entry which is preliminary data.</text>
</comment>
<name>A0A560C3Y5_AZOBR</name>
<dbReference type="InterPro" id="IPR012338">
    <property type="entry name" value="Beta-lactam/transpept-like"/>
</dbReference>
<dbReference type="EMBL" id="VITH01000010">
    <property type="protein sequence ID" value="TWA79578.1"/>
    <property type="molecule type" value="Genomic_DNA"/>
</dbReference>
<dbReference type="InterPro" id="IPR050789">
    <property type="entry name" value="Diverse_Enzym_Activities"/>
</dbReference>
<dbReference type="PANTHER" id="PTHR43283:SF7">
    <property type="entry name" value="BETA-LACTAMASE-RELATED DOMAIN-CONTAINING PROTEIN"/>
    <property type="match status" value="1"/>
</dbReference>
<dbReference type="Pfam" id="PF00144">
    <property type="entry name" value="Beta-lactamase"/>
    <property type="match status" value="1"/>
</dbReference>
<gene>
    <name evidence="2" type="ORF">FBZ83_110148</name>
</gene>
<evidence type="ECO:0000313" key="2">
    <source>
        <dbReference type="EMBL" id="TWA79578.1"/>
    </source>
</evidence>
<dbReference type="PROSITE" id="PS51318">
    <property type="entry name" value="TAT"/>
    <property type="match status" value="1"/>
</dbReference>
<dbReference type="PANTHER" id="PTHR43283">
    <property type="entry name" value="BETA-LACTAMASE-RELATED"/>
    <property type="match status" value="1"/>
</dbReference>
<sequence length="366" mass="38563">MAATRGHITGMTSTPPYRLSRRTVLAATAAVVAASLGGALTRPLLAAQPAPGAGFDPALLDRAIKRAAALDQIHALVIGRNGAVVSAEAFRGPAVNRAVNVKSVSKTIAASLAGIAIDRGVLRGVDVSLAEAAPGLVPAGVDPRVRRITIADLLTMRAGLEPTSGPGYGRWINSRNWVVDALRRPFVTEPGARMLYSTGSYHLLGAALSSASGRSLLDLARDWLGEPLGIEVPSWTRDPQGFYLGGNNMALSPLDLFRFGELWRQGGLWNGRQVISAAWVEASWVPRTRSPFSGDDYGYGWFLATAKGHRIAYARGYGGQMLYLVPSLGLTVVVTSDPGRPARSDGHVGLLNALLTDGIIPAAEMA</sequence>
<dbReference type="InterPro" id="IPR001466">
    <property type="entry name" value="Beta-lactam-related"/>
</dbReference>
<reference evidence="2 3" key="1">
    <citation type="submission" date="2019-06" db="EMBL/GenBank/DDBJ databases">
        <title>Genomic Encyclopedia of Type Strains, Phase IV (KMG-V): Genome sequencing to study the core and pangenomes of soil and plant-associated prokaryotes.</title>
        <authorList>
            <person name="Whitman W."/>
        </authorList>
    </citation>
    <scope>NUCLEOTIDE SEQUENCE [LARGE SCALE GENOMIC DNA]</scope>
    <source>
        <strain evidence="2 3">BR 11650</strain>
    </source>
</reference>
<evidence type="ECO:0000259" key="1">
    <source>
        <dbReference type="Pfam" id="PF00144"/>
    </source>
</evidence>
<organism evidence="2 3">
    <name type="scientific">Azospirillum brasilense</name>
    <dbReference type="NCBI Taxonomy" id="192"/>
    <lineage>
        <taxon>Bacteria</taxon>
        <taxon>Pseudomonadati</taxon>
        <taxon>Pseudomonadota</taxon>
        <taxon>Alphaproteobacteria</taxon>
        <taxon>Rhodospirillales</taxon>
        <taxon>Azospirillaceae</taxon>
        <taxon>Azospirillum</taxon>
    </lineage>
</organism>
<dbReference type="AlphaFoldDB" id="A0A560C3Y5"/>
<evidence type="ECO:0000313" key="3">
    <source>
        <dbReference type="Proteomes" id="UP000318529"/>
    </source>
</evidence>
<proteinExistence type="predicted"/>